<protein>
    <recommendedName>
        <fullName evidence="3">AB hydrolase-1 domain-containing protein</fullName>
    </recommendedName>
</protein>
<organism evidence="1 2">
    <name type="scientific">Lachnellula willkommii</name>
    <dbReference type="NCBI Taxonomy" id="215461"/>
    <lineage>
        <taxon>Eukaryota</taxon>
        <taxon>Fungi</taxon>
        <taxon>Dikarya</taxon>
        <taxon>Ascomycota</taxon>
        <taxon>Pezizomycotina</taxon>
        <taxon>Leotiomycetes</taxon>
        <taxon>Helotiales</taxon>
        <taxon>Lachnaceae</taxon>
        <taxon>Lachnellula</taxon>
    </lineage>
</organism>
<dbReference type="AlphaFoldDB" id="A0A559M6R7"/>
<name>A0A559M6R7_9HELO</name>
<dbReference type="Gene3D" id="3.40.50.1820">
    <property type="entry name" value="alpha/beta hydrolase"/>
    <property type="match status" value="1"/>
</dbReference>
<comment type="caution">
    <text evidence="1">The sequence shown here is derived from an EMBL/GenBank/DDBJ whole genome shotgun (WGS) entry which is preliminary data.</text>
</comment>
<dbReference type="SUPFAM" id="SSF53474">
    <property type="entry name" value="alpha/beta-Hydrolases"/>
    <property type="match status" value="1"/>
</dbReference>
<proteinExistence type="predicted"/>
<reference evidence="1 2" key="1">
    <citation type="submission" date="2018-05" db="EMBL/GenBank/DDBJ databases">
        <title>Genome sequencing and assembly of the regulated plant pathogen Lachnellula willkommii and related sister species for the development of diagnostic species identification markers.</title>
        <authorList>
            <person name="Giroux E."/>
            <person name="Bilodeau G."/>
        </authorList>
    </citation>
    <scope>NUCLEOTIDE SEQUENCE [LARGE SCALE GENOMIC DNA]</scope>
    <source>
        <strain evidence="1 2">CBS 172.35</strain>
    </source>
</reference>
<dbReference type="Proteomes" id="UP000315522">
    <property type="component" value="Unassembled WGS sequence"/>
</dbReference>
<sequence>MGMVASTSISDWNQRAPGDRKVGLIAVAFDQRNHGTREVKAIANESWKSGNETHAQDMFSIFHGTALDTSLLIDHLGSYVFNEPDSPPIEQHLVMGISLGGHAAWQVLFNDPRVTAGVVIIGCPDYM</sequence>
<gene>
    <name evidence="1" type="ORF">LAWI1_G006771</name>
</gene>
<evidence type="ECO:0008006" key="3">
    <source>
        <dbReference type="Google" id="ProtNLM"/>
    </source>
</evidence>
<evidence type="ECO:0000313" key="2">
    <source>
        <dbReference type="Proteomes" id="UP000315522"/>
    </source>
</evidence>
<dbReference type="PANTHER" id="PTHR47381">
    <property type="entry name" value="ALPHA/BETA-HYDROLASES SUPERFAMILY PROTEIN"/>
    <property type="match status" value="1"/>
</dbReference>
<accession>A0A559M6R7</accession>
<dbReference type="EMBL" id="QGML01001620">
    <property type="protein sequence ID" value="TVY88651.1"/>
    <property type="molecule type" value="Genomic_DNA"/>
</dbReference>
<dbReference type="PANTHER" id="PTHR47381:SF3">
    <property type="entry name" value="ALPHA_BETA-HYDROLASES SUPERFAMILY PROTEIN"/>
    <property type="match status" value="1"/>
</dbReference>
<keyword evidence="2" id="KW-1185">Reference proteome</keyword>
<feature type="non-terminal residue" evidence="1">
    <location>
        <position position="127"/>
    </location>
</feature>
<evidence type="ECO:0000313" key="1">
    <source>
        <dbReference type="EMBL" id="TVY88651.1"/>
    </source>
</evidence>
<dbReference type="InterPro" id="IPR029058">
    <property type="entry name" value="AB_hydrolase_fold"/>
</dbReference>